<organism evidence="6 7">
    <name type="scientific">Hymenobacter elongatus</name>
    <dbReference type="NCBI Taxonomy" id="877208"/>
    <lineage>
        <taxon>Bacteria</taxon>
        <taxon>Pseudomonadati</taxon>
        <taxon>Bacteroidota</taxon>
        <taxon>Cytophagia</taxon>
        <taxon>Cytophagales</taxon>
        <taxon>Hymenobacteraceae</taxon>
        <taxon>Hymenobacter</taxon>
    </lineage>
</organism>
<comment type="caution">
    <text evidence="6">The sequence shown here is derived from an EMBL/GenBank/DDBJ whole genome shotgun (WGS) entry which is preliminary data.</text>
</comment>
<dbReference type="InterPro" id="IPR033948">
    <property type="entry name" value="ETF_beta_N"/>
</dbReference>
<dbReference type="EMBL" id="SRLD01000023">
    <property type="protein sequence ID" value="TGE15414.1"/>
    <property type="molecule type" value="Genomic_DNA"/>
</dbReference>
<dbReference type="AlphaFoldDB" id="A0A4Z0PK71"/>
<protein>
    <recommendedName>
        <fullName evidence="2">Electron transfer flavoprotein subunit beta</fullName>
    </recommendedName>
</protein>
<evidence type="ECO:0000259" key="5">
    <source>
        <dbReference type="SMART" id="SM00893"/>
    </source>
</evidence>
<evidence type="ECO:0000256" key="2">
    <source>
        <dbReference type="ARBA" id="ARBA00016797"/>
    </source>
</evidence>
<reference evidence="6 7" key="1">
    <citation type="submission" date="2019-04" db="EMBL/GenBank/DDBJ databases">
        <authorList>
            <person name="Feng G."/>
            <person name="Zhang J."/>
            <person name="Zhu H."/>
        </authorList>
    </citation>
    <scope>NUCLEOTIDE SEQUENCE [LARGE SCALE GENOMIC DNA]</scope>
    <source>
        <strain evidence="6 7">JCM 17223</strain>
    </source>
</reference>
<dbReference type="PANTHER" id="PTHR21294:SF8">
    <property type="entry name" value="ELECTRON TRANSFER FLAVOPROTEIN SUBUNIT BETA"/>
    <property type="match status" value="1"/>
</dbReference>
<accession>A0A4Z0PK71</accession>
<keyword evidence="3" id="KW-0813">Transport</keyword>
<evidence type="ECO:0000256" key="1">
    <source>
        <dbReference type="ARBA" id="ARBA00007557"/>
    </source>
</evidence>
<dbReference type="SMART" id="SM00893">
    <property type="entry name" value="ETF"/>
    <property type="match status" value="1"/>
</dbReference>
<dbReference type="Pfam" id="PF01012">
    <property type="entry name" value="ETF"/>
    <property type="match status" value="1"/>
</dbReference>
<dbReference type="Proteomes" id="UP000297739">
    <property type="component" value="Unassembled WGS sequence"/>
</dbReference>
<name>A0A4Z0PK71_9BACT</name>
<evidence type="ECO:0000313" key="7">
    <source>
        <dbReference type="Proteomes" id="UP000297739"/>
    </source>
</evidence>
<dbReference type="RefSeq" id="WP_135498142.1">
    <property type="nucleotide sequence ID" value="NZ_SRLD01000023.1"/>
</dbReference>
<evidence type="ECO:0000313" key="6">
    <source>
        <dbReference type="EMBL" id="TGE15414.1"/>
    </source>
</evidence>
<evidence type="ECO:0000256" key="4">
    <source>
        <dbReference type="ARBA" id="ARBA00022982"/>
    </source>
</evidence>
<dbReference type="Gene3D" id="3.40.50.620">
    <property type="entry name" value="HUPs"/>
    <property type="match status" value="1"/>
</dbReference>
<gene>
    <name evidence="6" type="ORF">E5J99_12485</name>
</gene>
<comment type="similarity">
    <text evidence="1">Belongs to the ETF beta-subunit/FixA family.</text>
</comment>
<dbReference type="CDD" id="cd01714">
    <property type="entry name" value="ETF_beta"/>
    <property type="match status" value="1"/>
</dbReference>
<proteinExistence type="inferred from homology"/>
<dbReference type="InterPro" id="IPR014730">
    <property type="entry name" value="ETF_a/b_N"/>
</dbReference>
<feature type="domain" description="Electron transfer flavoprotein alpha/beta-subunit N-terminal" evidence="5">
    <location>
        <begin position="23"/>
        <end position="210"/>
    </location>
</feature>
<dbReference type="SUPFAM" id="SSF52402">
    <property type="entry name" value="Adenine nucleotide alpha hydrolases-like"/>
    <property type="match status" value="1"/>
</dbReference>
<dbReference type="PANTHER" id="PTHR21294">
    <property type="entry name" value="ELECTRON TRANSFER FLAVOPROTEIN BETA-SUBUNIT"/>
    <property type="match status" value="1"/>
</dbReference>
<dbReference type="InterPro" id="IPR012255">
    <property type="entry name" value="ETF_b"/>
</dbReference>
<dbReference type="GO" id="GO:0005829">
    <property type="term" value="C:cytosol"/>
    <property type="evidence" value="ECO:0007669"/>
    <property type="project" value="TreeGrafter"/>
</dbReference>
<evidence type="ECO:0000256" key="3">
    <source>
        <dbReference type="ARBA" id="ARBA00022448"/>
    </source>
</evidence>
<dbReference type="OrthoDB" id="9804960at2"/>
<keyword evidence="7" id="KW-1185">Reference proteome</keyword>
<keyword evidence="4" id="KW-0249">Electron transport</keyword>
<dbReference type="InterPro" id="IPR014729">
    <property type="entry name" value="Rossmann-like_a/b/a_fold"/>
</dbReference>
<sequence length="246" mass="26445">MKFLVCISNVPDTTTKITFTPDNKEFNKAGVQFVINPWDEYALTRAIELKEAQGAGTVTVLNVGEADTEPNIRKALAIGADDAIRVNAAPKDAYFVAQQIAAVAKEGAYDVILMGKESIDYNGFQVHGMVGEMLGIPTVAPAMKLDMSGSTATLEREIEGGKEIVEVSAPFVASCQQPMCEPRIPNMRGIMTARTKPLKVVEAVGEGARTEVAEFALPPKKQGVKLIPAESAGELIRLLRNEAKVI</sequence>
<dbReference type="GO" id="GO:0009055">
    <property type="term" value="F:electron transfer activity"/>
    <property type="evidence" value="ECO:0007669"/>
    <property type="project" value="InterPro"/>
</dbReference>
<dbReference type="PIRSF" id="PIRSF000090">
    <property type="entry name" value="Beta-ETF"/>
    <property type="match status" value="1"/>
</dbReference>